<dbReference type="Gene3D" id="1.25.40.10">
    <property type="entry name" value="Tetratricopeptide repeat domain"/>
    <property type="match status" value="2"/>
</dbReference>
<dbReference type="PANTHER" id="PTHR46082">
    <property type="entry name" value="ATP/GTP-BINDING PROTEIN-RELATED"/>
    <property type="match status" value="1"/>
</dbReference>
<dbReference type="Gene3D" id="3.40.50.300">
    <property type="entry name" value="P-loop containing nucleotide triphosphate hydrolases"/>
    <property type="match status" value="1"/>
</dbReference>
<dbReference type="Pfam" id="PF13374">
    <property type="entry name" value="TPR_10"/>
    <property type="match status" value="2"/>
</dbReference>
<dbReference type="InterPro" id="IPR056681">
    <property type="entry name" value="DUF7779"/>
</dbReference>
<name>A0ABS4TFK1_9PSEU</name>
<gene>
    <name evidence="2" type="ORF">JOF56_003582</name>
</gene>
<evidence type="ECO:0000313" key="2">
    <source>
        <dbReference type="EMBL" id="MBP2323197.1"/>
    </source>
</evidence>
<dbReference type="RefSeq" id="WP_209639203.1">
    <property type="nucleotide sequence ID" value="NZ_JAGINW010000001.1"/>
</dbReference>
<evidence type="ECO:0000259" key="1">
    <source>
        <dbReference type="Pfam" id="PF25000"/>
    </source>
</evidence>
<dbReference type="InterPro" id="IPR011990">
    <property type="entry name" value="TPR-like_helical_dom_sf"/>
</dbReference>
<evidence type="ECO:0000313" key="3">
    <source>
        <dbReference type="Proteomes" id="UP001519332"/>
    </source>
</evidence>
<sequence length="1197" mass="132283">MNLAGISEALRPVAGQHLDVLVVVDSGSSMEIWHPVVAELCGILARQDGFRTVRTRRINCTTATVESGSGPAGRQVVLVVTDTIAPGWRSGAMRRQLAKWAGAMPVAVVNVLPQRLWPWGGLSPQRMRLTAKNQREAVPVLGLAPAWWSGWANLLVYGRPLLMTAESVRPDMEILSEPAEMPVGLSPRKRVLTFRTFASVEAFQLAGLLAAVPLNIPVMRRVQREMLPKADASILSEILLGGMLRRVAAGQVTFDFVDGVRQELLAGERRADTVRVVRVLGHEPSCPEARNFRDAIDDPDTVPLLEPVTANLPYLQVQQVTFRALSGRYALRAARLREAIQIASSGGERVTGSPAPAQSARAPASRPQIWGAVPLRNPDFVGRDGLLEQLRRRLIEPGATAVLPEALHGMGGVGKSQTVVEYIYRHAAEYDVVWWVPAEHASLITSSFVELARRFDLPSGSAEVAIPAVLDALRRGEPPFSRWLLVFDNADRPDMVSPFFPASGHIVVTSRNSEWASVARTVEVDVFARNESIQLLRRRGGDITETDADRLAEALGDLPLAIEQAAAWRALTGMPVDEILQLLEEHLPELLGADPADEFGPAGYRPSVVALWNVSLNRLRNEHPAALQLLQVCAFFGPEPISRNLFTGIRDAPMPEALAEAFNDPIKLNRAIRELSQYSLAKIDHRNKTIQIHRLVQTVVKSKLTTSEQADMSHAVHVLLANGDPQDPAPPSSWPRYAELLSHATNSGAATCSRPDNWIRRLLLNLVLYLMNRGDFGSAEELARTTWSLWRETLGETHADTLRMANRRGQSLRRLSRLVEAQTLNQRIYDLAKQAFGEDDELTLTVANTVRADMRSQGLFGKELGMQQDIFERSRRVLGEDDPDTLRYANNLAACLRLNGKFAEARRVDEETLLRKQTVLGDDHPDTFLSLNALAMDQRECGEWSAACTLQEETLIRQRAAIGEDHPRTIGAMRNLAVARRMAGFHEEARDLSEQCVQRYRRRHGDRHLDTITAEMSLSADLRRLDELAESEKIARHSHELFVQTHGSTHPYTLISAINLATTLRLMGEVHDAYELDQATLTQLRQSFGDDHPFTLVSATNTASDLAALGEVSAARDMDADTLERSSRMLGAEHPSTLAIQLNLSFDLASLGYEDQAAIMRTKTLAGFRRVLGDGHPAISLAVQSIRANCDTDTMQL</sequence>
<organism evidence="2 3">
    <name type="scientific">Kibdelosporangium banguiense</name>
    <dbReference type="NCBI Taxonomy" id="1365924"/>
    <lineage>
        <taxon>Bacteria</taxon>
        <taxon>Bacillati</taxon>
        <taxon>Actinomycetota</taxon>
        <taxon>Actinomycetes</taxon>
        <taxon>Pseudonocardiales</taxon>
        <taxon>Pseudonocardiaceae</taxon>
        <taxon>Kibdelosporangium</taxon>
    </lineage>
</organism>
<keyword evidence="3" id="KW-1185">Reference proteome</keyword>
<dbReference type="SUPFAM" id="SSF48452">
    <property type="entry name" value="TPR-like"/>
    <property type="match status" value="3"/>
</dbReference>
<dbReference type="EMBL" id="JAGINW010000001">
    <property type="protein sequence ID" value="MBP2323197.1"/>
    <property type="molecule type" value="Genomic_DNA"/>
</dbReference>
<dbReference type="PANTHER" id="PTHR46082:SF6">
    <property type="entry name" value="AAA+ ATPASE DOMAIN-CONTAINING PROTEIN-RELATED"/>
    <property type="match status" value="1"/>
</dbReference>
<dbReference type="InterPro" id="IPR053137">
    <property type="entry name" value="NLR-like"/>
</dbReference>
<protein>
    <recommendedName>
        <fullName evidence="1">DUF7779 domain-containing protein</fullName>
    </recommendedName>
</protein>
<dbReference type="Pfam" id="PF25000">
    <property type="entry name" value="DUF7779"/>
    <property type="match status" value="1"/>
</dbReference>
<dbReference type="Proteomes" id="UP001519332">
    <property type="component" value="Unassembled WGS sequence"/>
</dbReference>
<dbReference type="NCBIfam" id="NF040586">
    <property type="entry name" value="FxSxx_TPR"/>
    <property type="match status" value="1"/>
</dbReference>
<dbReference type="SUPFAM" id="SSF52540">
    <property type="entry name" value="P-loop containing nucleoside triphosphate hydrolases"/>
    <property type="match status" value="1"/>
</dbReference>
<dbReference type="NCBIfam" id="NF041121">
    <property type="entry name" value="SAV_2336_NTERM"/>
    <property type="match status" value="1"/>
</dbReference>
<accession>A0ABS4TFK1</accession>
<proteinExistence type="predicted"/>
<dbReference type="InterPro" id="IPR027417">
    <property type="entry name" value="P-loop_NTPase"/>
</dbReference>
<reference evidence="2 3" key="1">
    <citation type="submission" date="2021-03" db="EMBL/GenBank/DDBJ databases">
        <title>Sequencing the genomes of 1000 actinobacteria strains.</title>
        <authorList>
            <person name="Klenk H.-P."/>
        </authorList>
    </citation>
    <scope>NUCLEOTIDE SEQUENCE [LARGE SCALE GENOMIC DNA]</scope>
    <source>
        <strain evidence="2 3">DSM 46670</strain>
    </source>
</reference>
<feature type="domain" description="DUF7779" evidence="1">
    <location>
        <begin position="619"/>
        <end position="708"/>
    </location>
</feature>
<dbReference type="InterPro" id="IPR047738">
    <property type="entry name" value="SAV_2336-like_N"/>
</dbReference>
<comment type="caution">
    <text evidence="2">The sequence shown here is derived from an EMBL/GenBank/DDBJ whole genome shotgun (WGS) entry which is preliminary data.</text>
</comment>
<dbReference type="Pfam" id="PF13424">
    <property type="entry name" value="TPR_12"/>
    <property type="match status" value="2"/>
</dbReference>